<dbReference type="InterPro" id="IPR042098">
    <property type="entry name" value="TauD-like_sf"/>
</dbReference>
<organism evidence="3 4">
    <name type="scientific">Platanthera guangdongensis</name>
    <dbReference type="NCBI Taxonomy" id="2320717"/>
    <lineage>
        <taxon>Eukaryota</taxon>
        <taxon>Viridiplantae</taxon>
        <taxon>Streptophyta</taxon>
        <taxon>Embryophyta</taxon>
        <taxon>Tracheophyta</taxon>
        <taxon>Spermatophyta</taxon>
        <taxon>Magnoliopsida</taxon>
        <taxon>Liliopsida</taxon>
        <taxon>Asparagales</taxon>
        <taxon>Orchidaceae</taxon>
        <taxon>Orchidoideae</taxon>
        <taxon>Orchideae</taxon>
        <taxon>Orchidinae</taxon>
        <taxon>Platanthera</taxon>
    </lineage>
</organism>
<dbReference type="Pfam" id="PF02668">
    <property type="entry name" value="TauD"/>
    <property type="match status" value="1"/>
</dbReference>
<dbReference type="PANTHER" id="PTHR10696">
    <property type="entry name" value="GAMMA-BUTYROBETAINE HYDROXYLASE-RELATED"/>
    <property type="match status" value="1"/>
</dbReference>
<dbReference type="SUPFAM" id="SSF51197">
    <property type="entry name" value="Clavaminate synthase-like"/>
    <property type="match status" value="1"/>
</dbReference>
<dbReference type="PANTHER" id="PTHR10696:SF21">
    <property type="entry name" value="TAUD_TFDA-LIKE DOMAIN-CONTAINING PROTEIN"/>
    <property type="match status" value="1"/>
</dbReference>
<dbReference type="Proteomes" id="UP001412067">
    <property type="component" value="Unassembled WGS sequence"/>
</dbReference>
<dbReference type="InterPro" id="IPR003819">
    <property type="entry name" value="TauD/TfdA-like"/>
</dbReference>
<gene>
    <name evidence="3" type="ORF">KSP40_PGU007227</name>
</gene>
<keyword evidence="1" id="KW-0560">Oxidoreductase</keyword>
<evidence type="ECO:0000256" key="1">
    <source>
        <dbReference type="ARBA" id="ARBA00023002"/>
    </source>
</evidence>
<dbReference type="InterPro" id="IPR050411">
    <property type="entry name" value="AlphaKG_dependent_hydroxylases"/>
</dbReference>
<dbReference type="EMBL" id="JBBWWR010000005">
    <property type="protein sequence ID" value="KAK8967395.1"/>
    <property type="molecule type" value="Genomic_DNA"/>
</dbReference>
<evidence type="ECO:0000313" key="3">
    <source>
        <dbReference type="EMBL" id="KAK8967395.1"/>
    </source>
</evidence>
<accession>A0ABR2MT83</accession>
<comment type="caution">
    <text evidence="3">The sequence shown here is derived from an EMBL/GenBank/DDBJ whole genome shotgun (WGS) entry which is preliminary data.</text>
</comment>
<name>A0ABR2MT83_9ASPA</name>
<sequence>MGFLRFVEGSLAEEKFFSGDVFPKMLLPAASSDRDLAKSVAAERESLAAALDRHRALLFRGFDVASEHDLELAVEAFGWDLYQFQNGSTTRTRLTNRVYNANEASPEYPIHFHHELSMRVEAPSKLFFFCKEPSPVAGETAIVPSDVVVEKMEERLPAVMEKLAEVGLIHFSKTGSDADAKTDVVFNRTWKSFLGTDDKVEALKRAREMLSCNSINFFDDGSAEVVYGPLKPVQERGGKRAWFVPILGHTDDRAMVSNVFGDGSAPLPPAALDAYADILAENCVDIKWQRGDVLLLDNAVVQHARRPGKPPRHLLVSGCGTLPMPATGWLNHSSRPKQEVL</sequence>
<reference evidence="3 4" key="1">
    <citation type="journal article" date="2022" name="Nat. Plants">
        <title>Genomes of leafy and leafless Platanthera orchids illuminate the evolution of mycoheterotrophy.</title>
        <authorList>
            <person name="Li M.H."/>
            <person name="Liu K.W."/>
            <person name="Li Z."/>
            <person name="Lu H.C."/>
            <person name="Ye Q.L."/>
            <person name="Zhang D."/>
            <person name="Wang J.Y."/>
            <person name="Li Y.F."/>
            <person name="Zhong Z.M."/>
            <person name="Liu X."/>
            <person name="Yu X."/>
            <person name="Liu D.K."/>
            <person name="Tu X.D."/>
            <person name="Liu B."/>
            <person name="Hao Y."/>
            <person name="Liao X.Y."/>
            <person name="Jiang Y.T."/>
            <person name="Sun W.H."/>
            <person name="Chen J."/>
            <person name="Chen Y.Q."/>
            <person name="Ai Y."/>
            <person name="Zhai J.W."/>
            <person name="Wu S.S."/>
            <person name="Zhou Z."/>
            <person name="Hsiao Y.Y."/>
            <person name="Wu W.L."/>
            <person name="Chen Y.Y."/>
            <person name="Lin Y.F."/>
            <person name="Hsu J.L."/>
            <person name="Li C.Y."/>
            <person name="Wang Z.W."/>
            <person name="Zhao X."/>
            <person name="Zhong W.Y."/>
            <person name="Ma X.K."/>
            <person name="Ma L."/>
            <person name="Huang J."/>
            <person name="Chen G.Z."/>
            <person name="Huang M.Z."/>
            <person name="Huang L."/>
            <person name="Peng D.H."/>
            <person name="Luo Y.B."/>
            <person name="Zou S.Q."/>
            <person name="Chen S.P."/>
            <person name="Lan S."/>
            <person name="Tsai W.C."/>
            <person name="Van de Peer Y."/>
            <person name="Liu Z.J."/>
        </authorList>
    </citation>
    <scope>NUCLEOTIDE SEQUENCE [LARGE SCALE GENOMIC DNA]</scope>
    <source>
        <strain evidence="3">Lor288</strain>
    </source>
</reference>
<feature type="domain" description="TauD/TfdA-like" evidence="2">
    <location>
        <begin position="33"/>
        <end position="316"/>
    </location>
</feature>
<evidence type="ECO:0000259" key="2">
    <source>
        <dbReference type="Pfam" id="PF02668"/>
    </source>
</evidence>
<evidence type="ECO:0000313" key="4">
    <source>
        <dbReference type="Proteomes" id="UP001412067"/>
    </source>
</evidence>
<dbReference type="Gene3D" id="3.60.130.10">
    <property type="entry name" value="Clavaminate synthase-like"/>
    <property type="match status" value="1"/>
</dbReference>
<proteinExistence type="predicted"/>
<protein>
    <submittedName>
        <fullName evidence="3">Clavaminate synthase-like protein</fullName>
    </submittedName>
</protein>
<keyword evidence="4" id="KW-1185">Reference proteome</keyword>